<gene>
    <name evidence="1" type="ORF">LCGC14_0980800</name>
</gene>
<comment type="caution">
    <text evidence="1">The sequence shown here is derived from an EMBL/GenBank/DDBJ whole genome shotgun (WGS) entry which is preliminary data.</text>
</comment>
<dbReference type="AlphaFoldDB" id="A0A0F9NV42"/>
<dbReference type="EMBL" id="LAZR01003663">
    <property type="protein sequence ID" value="KKN15947.1"/>
    <property type="molecule type" value="Genomic_DNA"/>
</dbReference>
<sequence length="126" mass="14200">MKITVNPSTEASSFGYVPAGKYKLRVVKVTHTTGEKTDYLKWEFELADPNLKSTDGKSKPGHIFENTMLREDIQFKLRGVIDALGMEWADFDTENVAGAELEANLKIGEYEGVMRNEIGRFIPVEK</sequence>
<evidence type="ECO:0000313" key="1">
    <source>
        <dbReference type="EMBL" id="KKN15947.1"/>
    </source>
</evidence>
<protein>
    <recommendedName>
        <fullName evidence="2">DUF669 domain-containing protein</fullName>
    </recommendedName>
</protein>
<organism evidence="1">
    <name type="scientific">marine sediment metagenome</name>
    <dbReference type="NCBI Taxonomy" id="412755"/>
    <lineage>
        <taxon>unclassified sequences</taxon>
        <taxon>metagenomes</taxon>
        <taxon>ecological metagenomes</taxon>
    </lineage>
</organism>
<reference evidence="1" key="1">
    <citation type="journal article" date="2015" name="Nature">
        <title>Complex archaea that bridge the gap between prokaryotes and eukaryotes.</title>
        <authorList>
            <person name="Spang A."/>
            <person name="Saw J.H."/>
            <person name="Jorgensen S.L."/>
            <person name="Zaremba-Niedzwiedzka K."/>
            <person name="Martijn J."/>
            <person name="Lind A.E."/>
            <person name="van Eijk R."/>
            <person name="Schleper C."/>
            <person name="Guy L."/>
            <person name="Ettema T.J."/>
        </authorList>
    </citation>
    <scope>NUCLEOTIDE SEQUENCE</scope>
</reference>
<proteinExistence type="predicted"/>
<evidence type="ECO:0008006" key="2">
    <source>
        <dbReference type="Google" id="ProtNLM"/>
    </source>
</evidence>
<name>A0A0F9NV42_9ZZZZ</name>
<accession>A0A0F9NV42</accession>